<dbReference type="InterPro" id="IPR003595">
    <property type="entry name" value="Tyr_Pase_cat"/>
</dbReference>
<feature type="domain" description="Tyrosine specific protein phosphatases" evidence="3">
    <location>
        <begin position="110"/>
        <end position="160"/>
    </location>
</feature>
<sequence>MMHRRASILPLCFALLLSGCMTTPAIDIAQRPATWAQPVANAELHNLHRVTPTMWRSSLPDAQGFAAANALGIHTIVNLRPMPDIVPGPKHAALEHIPVWTWHVTDGEILDFLRIASDPSKQPVLVHCQHGADRTGVMVAAYRVVVQDWNKEDAIREMQRGGYGYHAIWTNLPGVIRKLDVAKMRSRLHSSQTP</sequence>
<name>A0A2K1Q371_9GAMM</name>
<evidence type="ECO:0000313" key="4">
    <source>
        <dbReference type="EMBL" id="PNS09441.1"/>
    </source>
</evidence>
<dbReference type="InterPro" id="IPR029021">
    <property type="entry name" value="Prot-tyrosine_phosphatase-like"/>
</dbReference>
<keyword evidence="5" id="KW-1185">Reference proteome</keyword>
<protein>
    <submittedName>
        <fullName evidence="4">Tyrosine phosphatase</fullName>
    </submittedName>
</protein>
<reference evidence="4 5" key="1">
    <citation type="submission" date="2017-08" db="EMBL/GenBank/DDBJ databases">
        <title>Lysobacter sylvestris genome.</title>
        <authorList>
            <person name="Zhang D.-C."/>
            <person name="Albuquerque L."/>
            <person name="Franca L."/>
            <person name="Froufe H.J.C."/>
            <person name="Barroso C."/>
            <person name="Egas C."/>
            <person name="Da Costa M."/>
            <person name="Margesin R."/>
        </authorList>
    </citation>
    <scope>NUCLEOTIDE SEQUENCE [LARGE SCALE GENOMIC DNA]</scope>
    <source>
        <strain evidence="4 5">AM20-91</strain>
    </source>
</reference>
<dbReference type="PROSITE" id="PS00383">
    <property type="entry name" value="TYR_PHOSPHATASE_1"/>
    <property type="match status" value="1"/>
</dbReference>
<dbReference type="EMBL" id="NPZB01000001">
    <property type="protein sequence ID" value="PNS09441.1"/>
    <property type="molecule type" value="Genomic_DNA"/>
</dbReference>
<dbReference type="Pfam" id="PF22741">
    <property type="entry name" value="PTP-NADK"/>
    <property type="match status" value="1"/>
</dbReference>
<dbReference type="GO" id="GO:0016791">
    <property type="term" value="F:phosphatase activity"/>
    <property type="evidence" value="ECO:0007669"/>
    <property type="project" value="TreeGrafter"/>
</dbReference>
<dbReference type="PANTHER" id="PTHR31126:SF72">
    <property type="entry name" value="DUAL SPECIFICITY PROTEIN PHOSPHATASE TPBA"/>
    <property type="match status" value="1"/>
</dbReference>
<feature type="chain" id="PRO_5014363135" evidence="2">
    <location>
        <begin position="26"/>
        <end position="194"/>
    </location>
</feature>
<dbReference type="PANTHER" id="PTHR31126">
    <property type="entry name" value="TYROSINE-PROTEIN PHOSPHATASE"/>
    <property type="match status" value="1"/>
</dbReference>
<comment type="similarity">
    <text evidence="1">Belongs to the protein-tyrosine phosphatase family.</text>
</comment>
<comment type="caution">
    <text evidence="4">The sequence shown here is derived from an EMBL/GenBank/DDBJ whole genome shotgun (WGS) entry which is preliminary data.</text>
</comment>
<dbReference type="AlphaFoldDB" id="A0A2K1Q371"/>
<dbReference type="InterPro" id="IPR000387">
    <property type="entry name" value="Tyr_Pase_dom"/>
</dbReference>
<evidence type="ECO:0000256" key="1">
    <source>
        <dbReference type="ARBA" id="ARBA00009580"/>
    </source>
</evidence>
<dbReference type="Proteomes" id="UP000236220">
    <property type="component" value="Unassembled WGS sequence"/>
</dbReference>
<evidence type="ECO:0000259" key="3">
    <source>
        <dbReference type="PROSITE" id="PS50056"/>
    </source>
</evidence>
<dbReference type="SMART" id="SM00404">
    <property type="entry name" value="PTPc_motif"/>
    <property type="match status" value="1"/>
</dbReference>
<proteinExistence type="inferred from homology"/>
<dbReference type="PROSITE" id="PS50056">
    <property type="entry name" value="TYR_PHOSPHATASE_2"/>
    <property type="match status" value="1"/>
</dbReference>
<dbReference type="InterPro" id="IPR016130">
    <property type="entry name" value="Tyr_Pase_AS"/>
</dbReference>
<dbReference type="SUPFAM" id="SSF52799">
    <property type="entry name" value="(Phosphotyrosine protein) phosphatases II"/>
    <property type="match status" value="1"/>
</dbReference>
<organism evidence="4 5">
    <name type="scientific">Solilutibacter silvestris</name>
    <dbReference type="NCBI Taxonomy" id="1645665"/>
    <lineage>
        <taxon>Bacteria</taxon>
        <taxon>Pseudomonadati</taxon>
        <taxon>Pseudomonadota</taxon>
        <taxon>Gammaproteobacteria</taxon>
        <taxon>Lysobacterales</taxon>
        <taxon>Lysobacteraceae</taxon>
        <taxon>Solilutibacter</taxon>
    </lineage>
</organism>
<accession>A0A2K1Q371</accession>
<gene>
    <name evidence="4" type="ORF">Lysil_1070</name>
</gene>
<keyword evidence="2" id="KW-0732">Signal</keyword>
<dbReference type="Gene3D" id="3.90.190.10">
    <property type="entry name" value="Protein tyrosine phosphatase superfamily"/>
    <property type="match status" value="1"/>
</dbReference>
<feature type="signal peptide" evidence="2">
    <location>
        <begin position="1"/>
        <end position="25"/>
    </location>
</feature>
<evidence type="ECO:0000313" key="5">
    <source>
        <dbReference type="Proteomes" id="UP000236220"/>
    </source>
</evidence>
<dbReference type="PROSITE" id="PS51257">
    <property type="entry name" value="PROKAR_LIPOPROTEIN"/>
    <property type="match status" value="1"/>
</dbReference>
<dbReference type="InterPro" id="IPR055214">
    <property type="entry name" value="PTP-NADK"/>
</dbReference>
<evidence type="ECO:0000256" key="2">
    <source>
        <dbReference type="SAM" id="SignalP"/>
    </source>
</evidence>